<dbReference type="GeneID" id="37047171"/>
<dbReference type="InterPro" id="IPR004343">
    <property type="entry name" value="Plus-3_dom"/>
</dbReference>
<sequence>MSDVDDELLALAGDGASSSSGSPAPKTAASSASRKRATARSSGGSKSKRRRRNDADDDEDDDDDDDEEDEDDYNDEDAEGEEEDEDAEGEDEDAEGEDDEDEETANPYPIEGIYKDEEDRERLLDMPELEREAELAGRRDEISKRRQKAELAALVRSQRAAAGRGKKEAKPVKKAKKKAAAARKSAPKKKAAARRKKRSSDDDDEDEDEDEDDDDEEEEEEESDFEETRGRGKRAKRAVGTSDSKASTLNKLKKSRAKAAAKRRGLDASDDDDEDDDSSEYDAEEAEALWARKKERERERQGYGRGTRGQEQSKPSREQERIAARKPYVLPDLEDVNAARLRKDHFTRLVHRPDWLHVLEGRFVRIEYPTKDREGRSVMTYRLVQILDCSGTGRHYQISDQYTNVYCTMLYGEEKLRDAPLSVISSSDVTLDELERWKSRVNSAMSTSSKMQRMFPSKEKTQDQAEELETYIARPFTEDDITKMLNAKRQARVAYEQEQSQRAADGPRANANGSANGSSMSGTKFDEKAMAAINERHRRADRQRIAEAERRKALLQRAALGISTPNRGGSTSGTATPTNGAVVGVPSSASHGSSAGKVLPTGEVEAKGSVAADSQTVTAASAHDNTVAVHDVDVDLGDF</sequence>
<feature type="compositionally biased region" description="Basic and acidic residues" evidence="1">
    <location>
        <begin position="290"/>
        <end position="302"/>
    </location>
</feature>
<organism evidence="3 4">
    <name type="scientific">Acaromyces ingoldii</name>
    <dbReference type="NCBI Taxonomy" id="215250"/>
    <lineage>
        <taxon>Eukaryota</taxon>
        <taxon>Fungi</taxon>
        <taxon>Dikarya</taxon>
        <taxon>Basidiomycota</taxon>
        <taxon>Ustilaginomycotina</taxon>
        <taxon>Exobasidiomycetes</taxon>
        <taxon>Exobasidiales</taxon>
        <taxon>Cryptobasidiaceae</taxon>
        <taxon>Acaromyces</taxon>
    </lineage>
</organism>
<dbReference type="EMBL" id="KZ819638">
    <property type="protein sequence ID" value="PWN88605.1"/>
    <property type="molecule type" value="Genomic_DNA"/>
</dbReference>
<name>A0A316YLK6_9BASI</name>
<feature type="compositionally biased region" description="Basic residues" evidence="1">
    <location>
        <begin position="251"/>
        <end position="263"/>
    </location>
</feature>
<reference evidence="3 4" key="1">
    <citation type="journal article" date="2018" name="Mol. Biol. Evol.">
        <title>Broad Genomic Sampling Reveals a Smut Pathogenic Ancestry of the Fungal Clade Ustilaginomycotina.</title>
        <authorList>
            <person name="Kijpornyongpan T."/>
            <person name="Mondo S.J."/>
            <person name="Barry K."/>
            <person name="Sandor L."/>
            <person name="Lee J."/>
            <person name="Lipzen A."/>
            <person name="Pangilinan J."/>
            <person name="LaButti K."/>
            <person name="Hainaut M."/>
            <person name="Henrissat B."/>
            <person name="Grigoriev I.V."/>
            <person name="Spatafora J.W."/>
            <person name="Aime M.C."/>
        </authorList>
    </citation>
    <scope>NUCLEOTIDE SEQUENCE [LARGE SCALE GENOMIC DNA]</scope>
    <source>
        <strain evidence="3 4">MCA 4198</strain>
    </source>
</reference>
<keyword evidence="4" id="KW-1185">Reference proteome</keyword>
<evidence type="ECO:0000259" key="2">
    <source>
        <dbReference type="PROSITE" id="PS51360"/>
    </source>
</evidence>
<dbReference type="AlphaFoldDB" id="A0A316YLK6"/>
<dbReference type="FunCoup" id="A0A316YLK6">
    <property type="interactions" value="613"/>
</dbReference>
<feature type="region of interest" description="Disordered" evidence="1">
    <location>
        <begin position="1"/>
        <end position="325"/>
    </location>
</feature>
<dbReference type="InParanoid" id="A0A316YLK6"/>
<dbReference type="RefSeq" id="XP_025375803.1">
    <property type="nucleotide sequence ID" value="XM_025525255.1"/>
</dbReference>
<dbReference type="STRING" id="215250.A0A316YLK6"/>
<accession>A0A316YLK6</accession>
<evidence type="ECO:0000313" key="4">
    <source>
        <dbReference type="Proteomes" id="UP000245768"/>
    </source>
</evidence>
<dbReference type="Proteomes" id="UP000245768">
    <property type="component" value="Unassembled WGS sequence"/>
</dbReference>
<feature type="domain" description="Plus3" evidence="2">
    <location>
        <begin position="330"/>
        <end position="473"/>
    </location>
</feature>
<feature type="compositionally biased region" description="Polar residues" evidence="1">
    <location>
        <begin position="241"/>
        <end position="250"/>
    </location>
</feature>
<dbReference type="PROSITE" id="PS51360">
    <property type="entry name" value="PLUS3"/>
    <property type="match status" value="1"/>
</dbReference>
<dbReference type="GO" id="GO:0003677">
    <property type="term" value="F:DNA binding"/>
    <property type="evidence" value="ECO:0007669"/>
    <property type="project" value="InterPro"/>
</dbReference>
<dbReference type="SMART" id="SM00719">
    <property type="entry name" value="Plus3"/>
    <property type="match status" value="1"/>
</dbReference>
<feature type="region of interest" description="Disordered" evidence="1">
    <location>
        <begin position="492"/>
        <end position="524"/>
    </location>
</feature>
<feature type="compositionally biased region" description="Low complexity" evidence="1">
    <location>
        <begin position="15"/>
        <end position="32"/>
    </location>
</feature>
<feature type="compositionally biased region" description="Acidic residues" evidence="1">
    <location>
        <begin position="55"/>
        <end position="104"/>
    </location>
</feature>
<dbReference type="Gene3D" id="3.90.70.200">
    <property type="entry name" value="Plus-3 domain"/>
    <property type="match status" value="1"/>
</dbReference>
<evidence type="ECO:0000256" key="1">
    <source>
        <dbReference type="SAM" id="MobiDB-lite"/>
    </source>
</evidence>
<evidence type="ECO:0000313" key="3">
    <source>
        <dbReference type="EMBL" id="PWN88605.1"/>
    </source>
</evidence>
<feature type="compositionally biased region" description="Basic residues" evidence="1">
    <location>
        <begin position="172"/>
        <end position="198"/>
    </location>
</feature>
<dbReference type="Pfam" id="PF03126">
    <property type="entry name" value="Plus-3"/>
    <property type="match status" value="1"/>
</dbReference>
<proteinExistence type="predicted"/>
<dbReference type="SUPFAM" id="SSF159042">
    <property type="entry name" value="Plus3-like"/>
    <property type="match status" value="1"/>
</dbReference>
<feature type="compositionally biased region" description="Polar residues" evidence="1">
    <location>
        <begin position="563"/>
        <end position="579"/>
    </location>
</feature>
<gene>
    <name evidence="3" type="ORF">FA10DRAFT_303551</name>
</gene>
<feature type="compositionally biased region" description="Basic and acidic residues" evidence="1">
    <location>
        <begin position="113"/>
        <end position="144"/>
    </location>
</feature>
<feature type="compositionally biased region" description="Low complexity" evidence="1">
    <location>
        <begin position="509"/>
        <end position="522"/>
    </location>
</feature>
<dbReference type="OrthoDB" id="166375at2759"/>
<feature type="compositionally biased region" description="Acidic residues" evidence="1">
    <location>
        <begin position="201"/>
        <end position="225"/>
    </location>
</feature>
<feature type="compositionally biased region" description="Basic and acidic residues" evidence="1">
    <location>
        <begin position="314"/>
        <end position="323"/>
    </location>
</feature>
<feature type="region of interest" description="Disordered" evidence="1">
    <location>
        <begin position="562"/>
        <end position="599"/>
    </location>
</feature>
<feature type="compositionally biased region" description="Acidic residues" evidence="1">
    <location>
        <begin position="268"/>
        <end position="287"/>
    </location>
</feature>
<dbReference type="InterPro" id="IPR036128">
    <property type="entry name" value="Plus3-like_sf"/>
</dbReference>
<protein>
    <recommendedName>
        <fullName evidence="2">Plus3 domain-containing protein</fullName>
    </recommendedName>
</protein>